<dbReference type="GO" id="GO:0005525">
    <property type="term" value="F:GTP binding"/>
    <property type="evidence" value="ECO:0007669"/>
    <property type="project" value="UniProtKB-KW"/>
</dbReference>
<evidence type="ECO:0000256" key="4">
    <source>
        <dbReference type="ARBA" id="ARBA00023224"/>
    </source>
</evidence>
<dbReference type="EMBL" id="KE504152">
    <property type="protein sequence ID" value="EPT00059.1"/>
    <property type="molecule type" value="Genomic_DNA"/>
</dbReference>
<feature type="region of interest" description="Disordered" evidence="7">
    <location>
        <begin position="200"/>
        <end position="225"/>
    </location>
</feature>
<reference evidence="8 9" key="1">
    <citation type="journal article" date="2012" name="Science">
        <title>The Paleozoic origin of enzymatic lignin decomposition reconstructed from 31 fungal genomes.</title>
        <authorList>
            <person name="Floudas D."/>
            <person name="Binder M."/>
            <person name="Riley R."/>
            <person name="Barry K."/>
            <person name="Blanchette R.A."/>
            <person name="Henrissat B."/>
            <person name="Martinez A.T."/>
            <person name="Otillar R."/>
            <person name="Spatafora J.W."/>
            <person name="Yadav J.S."/>
            <person name="Aerts A."/>
            <person name="Benoit I."/>
            <person name="Boyd A."/>
            <person name="Carlson A."/>
            <person name="Copeland A."/>
            <person name="Coutinho P.M."/>
            <person name="de Vries R.P."/>
            <person name="Ferreira P."/>
            <person name="Findley K."/>
            <person name="Foster B."/>
            <person name="Gaskell J."/>
            <person name="Glotzer D."/>
            <person name="Gorecki P."/>
            <person name="Heitman J."/>
            <person name="Hesse C."/>
            <person name="Hori C."/>
            <person name="Igarashi K."/>
            <person name="Jurgens J.A."/>
            <person name="Kallen N."/>
            <person name="Kersten P."/>
            <person name="Kohler A."/>
            <person name="Kuees U."/>
            <person name="Kumar T.K.A."/>
            <person name="Kuo A."/>
            <person name="LaButti K."/>
            <person name="Larrondo L.F."/>
            <person name="Lindquist E."/>
            <person name="Ling A."/>
            <person name="Lombard V."/>
            <person name="Lucas S."/>
            <person name="Lundell T."/>
            <person name="Martin R."/>
            <person name="McLaughlin D.J."/>
            <person name="Morgenstern I."/>
            <person name="Morin E."/>
            <person name="Murat C."/>
            <person name="Nagy L.G."/>
            <person name="Nolan M."/>
            <person name="Ohm R.A."/>
            <person name="Patyshakuliyeva A."/>
            <person name="Rokas A."/>
            <person name="Ruiz-Duenas F.J."/>
            <person name="Sabat G."/>
            <person name="Salamov A."/>
            <person name="Samejima M."/>
            <person name="Schmutz J."/>
            <person name="Slot J.C."/>
            <person name="St John F."/>
            <person name="Stenlid J."/>
            <person name="Sun H."/>
            <person name="Sun S."/>
            <person name="Syed K."/>
            <person name="Tsang A."/>
            <person name="Wiebenga A."/>
            <person name="Young D."/>
            <person name="Pisabarro A."/>
            <person name="Eastwood D.C."/>
            <person name="Martin F."/>
            <person name="Cullen D."/>
            <person name="Grigoriev I.V."/>
            <person name="Hibbett D.S."/>
        </authorList>
    </citation>
    <scope>NUCLEOTIDE SEQUENCE</scope>
    <source>
        <strain evidence="9">FP-58527</strain>
    </source>
</reference>
<dbReference type="eggNOG" id="KOG0082">
    <property type="taxonomic scope" value="Eukaryota"/>
</dbReference>
<evidence type="ECO:0000256" key="7">
    <source>
        <dbReference type="SAM" id="MobiDB-lite"/>
    </source>
</evidence>
<keyword evidence="6" id="KW-0460">Magnesium</keyword>
<dbReference type="HOGENOM" id="CLU_014184_1_1_1"/>
<evidence type="ECO:0000256" key="6">
    <source>
        <dbReference type="PIRSR" id="PIRSR601019-2"/>
    </source>
</evidence>
<dbReference type="PRINTS" id="PR00318">
    <property type="entry name" value="GPROTEINA"/>
</dbReference>
<dbReference type="InterPro" id="IPR027417">
    <property type="entry name" value="P-loop_NTPase"/>
</dbReference>
<keyword evidence="9" id="KW-1185">Reference proteome</keyword>
<keyword evidence="1 6" id="KW-0479">Metal-binding</keyword>
<dbReference type="GO" id="GO:0031683">
    <property type="term" value="F:G-protein beta/gamma-subunit complex binding"/>
    <property type="evidence" value="ECO:0007669"/>
    <property type="project" value="InterPro"/>
</dbReference>
<dbReference type="GO" id="GO:0007188">
    <property type="term" value="P:adenylate cyclase-modulating G protein-coupled receptor signaling pathway"/>
    <property type="evidence" value="ECO:0007669"/>
    <property type="project" value="TreeGrafter"/>
</dbReference>
<dbReference type="GO" id="GO:0001664">
    <property type="term" value="F:G protein-coupled receptor binding"/>
    <property type="evidence" value="ECO:0007669"/>
    <property type="project" value="TreeGrafter"/>
</dbReference>
<keyword evidence="4" id="KW-0807">Transducer</keyword>
<sequence length="503" mass="56898">MGAPPDDDPLALAIAPPPDESPEQREARLSAEAEARRISEVIDEQLRIEKATHRKRRSQTVKVLLLGQSESGKSTTLKNFQITYSPNAWAEERDSWRTVIQLNLVRNINNILDMLAEEMAVTTTSKPTTATPPPLIADVSDDDDDTAESPPPTATPASSGPLRFTDHHALLKLRLTPLRELQRDLEEALGVSLAEDVEHPLQRSSAAAVRGPPSPGRTSQEAFIRSHTSWKSRLRAGTEGTPDGVVKRHRASRAREAVEILAGCRDDIRAVWADALVQEMLRRRRFVIESIPGFFLNDVDRIAARDYEPSDNDIVRARLRTLGVQEYNVKFEIGPAAGTEWLMYDVGGSRTQRPAWFPYFDDCDAIIFLAPISCFDERLAEDRKVNRLEDSYMLWRLVCASKLLQNTQMILFLNKYDLLDQKLRRGVRVRDHVRSYGDRPNDVETVSKYFSQHFKEIMKRHSPQPRQFRVHMTSVIDTKATAVTLGIVEEGILQAHLRSVELI</sequence>
<dbReference type="SUPFAM" id="SSF47895">
    <property type="entry name" value="Transducin (alpha subunit), insertion domain"/>
    <property type="match status" value="1"/>
</dbReference>
<feature type="binding site" evidence="5">
    <location>
        <begin position="414"/>
        <end position="417"/>
    </location>
    <ligand>
        <name>GTP</name>
        <dbReference type="ChEBI" id="CHEBI:37565"/>
    </ligand>
</feature>
<feature type="region of interest" description="Disordered" evidence="7">
    <location>
        <begin position="1"/>
        <end position="31"/>
    </location>
</feature>
<gene>
    <name evidence="8" type="ORF">FOMPIDRAFT_1146955</name>
</gene>
<dbReference type="PANTHER" id="PTHR10218">
    <property type="entry name" value="GTP-BINDING PROTEIN ALPHA SUBUNIT"/>
    <property type="match status" value="1"/>
</dbReference>
<feature type="region of interest" description="Disordered" evidence="7">
    <location>
        <begin position="123"/>
        <end position="163"/>
    </location>
</feature>
<feature type="binding site" evidence="6">
    <location>
        <position position="321"/>
    </location>
    <ligand>
        <name>Mg(2+)</name>
        <dbReference type="ChEBI" id="CHEBI:18420"/>
    </ligand>
</feature>
<dbReference type="STRING" id="743788.S8E9S2"/>
<organism evidence="8 9">
    <name type="scientific">Fomitopsis schrenkii</name>
    <name type="common">Brown rot fungus</name>
    <dbReference type="NCBI Taxonomy" id="2126942"/>
    <lineage>
        <taxon>Eukaryota</taxon>
        <taxon>Fungi</taxon>
        <taxon>Dikarya</taxon>
        <taxon>Basidiomycota</taxon>
        <taxon>Agaricomycotina</taxon>
        <taxon>Agaricomycetes</taxon>
        <taxon>Polyporales</taxon>
        <taxon>Fomitopsis</taxon>
    </lineage>
</organism>
<proteinExistence type="predicted"/>
<evidence type="ECO:0000256" key="2">
    <source>
        <dbReference type="ARBA" id="ARBA00022741"/>
    </source>
</evidence>
<dbReference type="Pfam" id="PF00503">
    <property type="entry name" value="G-alpha"/>
    <property type="match status" value="1"/>
</dbReference>
<evidence type="ECO:0008006" key="10">
    <source>
        <dbReference type="Google" id="ProtNLM"/>
    </source>
</evidence>
<evidence type="ECO:0000256" key="1">
    <source>
        <dbReference type="ARBA" id="ARBA00022723"/>
    </source>
</evidence>
<evidence type="ECO:0000256" key="3">
    <source>
        <dbReference type="ARBA" id="ARBA00023134"/>
    </source>
</evidence>
<dbReference type="PANTHER" id="PTHR10218:SF360">
    <property type="entry name" value="GUANINE NUCLEOTIDE-BINDING PROTEIN SUBUNIT ALPHA HOMOLOG"/>
    <property type="match status" value="1"/>
</dbReference>
<dbReference type="Gene3D" id="3.40.50.300">
    <property type="entry name" value="P-loop containing nucleotide triphosphate hydrolases"/>
    <property type="match status" value="2"/>
</dbReference>
<dbReference type="FunFam" id="3.40.50.300:FF:000692">
    <property type="entry name" value="Guanine nucleotide-binding protein subunit alpha"/>
    <property type="match status" value="1"/>
</dbReference>
<dbReference type="Proteomes" id="UP000015241">
    <property type="component" value="Unassembled WGS sequence"/>
</dbReference>
<name>S8E9S2_FOMSC</name>
<dbReference type="GO" id="GO:0046872">
    <property type="term" value="F:metal ion binding"/>
    <property type="evidence" value="ECO:0007669"/>
    <property type="project" value="UniProtKB-KW"/>
</dbReference>
<dbReference type="SUPFAM" id="SSF52540">
    <property type="entry name" value="P-loop containing nucleoside triphosphate hydrolases"/>
    <property type="match status" value="1"/>
</dbReference>
<keyword evidence="3 5" id="KW-0342">GTP-binding</keyword>
<dbReference type="InterPro" id="IPR001019">
    <property type="entry name" value="Gprotein_alpha_su"/>
</dbReference>
<dbReference type="AlphaFoldDB" id="S8E9S2"/>
<evidence type="ECO:0000313" key="8">
    <source>
        <dbReference type="EMBL" id="EPT00059.1"/>
    </source>
</evidence>
<dbReference type="GO" id="GO:0003924">
    <property type="term" value="F:GTPase activity"/>
    <property type="evidence" value="ECO:0007669"/>
    <property type="project" value="InterPro"/>
</dbReference>
<feature type="compositionally biased region" description="Basic and acidic residues" evidence="7">
    <location>
        <begin position="22"/>
        <end position="31"/>
    </location>
</feature>
<dbReference type="InParanoid" id="S8E9S2"/>
<accession>S8E9S2</accession>
<dbReference type="PROSITE" id="PS51882">
    <property type="entry name" value="G_ALPHA"/>
    <property type="match status" value="1"/>
</dbReference>
<dbReference type="OrthoDB" id="5817230at2759"/>
<evidence type="ECO:0000313" key="9">
    <source>
        <dbReference type="Proteomes" id="UP000015241"/>
    </source>
</evidence>
<dbReference type="GO" id="GO:0005834">
    <property type="term" value="C:heterotrimeric G-protein complex"/>
    <property type="evidence" value="ECO:0007669"/>
    <property type="project" value="TreeGrafter"/>
</dbReference>
<evidence type="ECO:0000256" key="5">
    <source>
        <dbReference type="PIRSR" id="PIRSR601019-1"/>
    </source>
</evidence>
<feature type="compositionally biased region" description="Polar residues" evidence="7">
    <location>
        <begin position="216"/>
        <end position="225"/>
    </location>
</feature>
<keyword evidence="2 5" id="KW-0547">Nucleotide-binding</keyword>
<dbReference type="SMART" id="SM00275">
    <property type="entry name" value="G_alpha"/>
    <property type="match status" value="1"/>
</dbReference>
<dbReference type="InterPro" id="IPR011025">
    <property type="entry name" value="GproteinA_insert"/>
</dbReference>
<protein>
    <recommendedName>
        <fullName evidence="10">G-alpha-domain-containing protein</fullName>
    </recommendedName>
</protein>
<dbReference type="GO" id="GO:0005737">
    <property type="term" value="C:cytoplasm"/>
    <property type="evidence" value="ECO:0007669"/>
    <property type="project" value="TreeGrafter"/>
</dbReference>